<dbReference type="InterPro" id="IPR034092">
    <property type="entry name" value="PHO1_SPX"/>
</dbReference>
<feature type="coiled-coil region" evidence="10">
    <location>
        <begin position="118"/>
        <end position="145"/>
    </location>
</feature>
<feature type="transmembrane region" description="Helical" evidence="11">
    <location>
        <begin position="1309"/>
        <end position="1328"/>
    </location>
</feature>
<feature type="transmembrane region" description="Helical" evidence="11">
    <location>
        <begin position="705"/>
        <end position="725"/>
    </location>
</feature>
<dbReference type="GO" id="GO:0005802">
    <property type="term" value="C:trans-Golgi network"/>
    <property type="evidence" value="ECO:0007669"/>
    <property type="project" value="TreeGrafter"/>
</dbReference>
<dbReference type="Pfam" id="PF03105">
    <property type="entry name" value="SPX"/>
    <property type="match status" value="2"/>
</dbReference>
<dbReference type="PROSITE" id="PS51380">
    <property type="entry name" value="EXS"/>
    <property type="match status" value="2"/>
</dbReference>
<dbReference type="InterPro" id="IPR004331">
    <property type="entry name" value="SPX_dom"/>
</dbReference>
<feature type="transmembrane region" description="Helical" evidence="11">
    <location>
        <begin position="1504"/>
        <end position="1524"/>
    </location>
</feature>
<evidence type="ECO:0000256" key="9">
    <source>
        <dbReference type="ARBA" id="ARBA00043939"/>
    </source>
</evidence>
<dbReference type="CDD" id="cd14476">
    <property type="entry name" value="SPX_PHO1_like"/>
    <property type="match status" value="2"/>
</dbReference>
<keyword evidence="10" id="KW-0175">Coiled coil</keyword>
<evidence type="ECO:0000256" key="6">
    <source>
        <dbReference type="ARBA" id="ARBA00022692"/>
    </source>
</evidence>
<feature type="transmembrane region" description="Helical" evidence="11">
    <location>
        <begin position="471"/>
        <end position="490"/>
    </location>
</feature>
<accession>A0A834Y5R2</accession>
<comment type="function">
    <text evidence="9">May transport inorganic phosphate (Pi).</text>
</comment>
<comment type="similarity">
    <text evidence="2">Belongs to the SYG1 (TC 2.A.94) family.</text>
</comment>
<dbReference type="InterPro" id="IPR004342">
    <property type="entry name" value="EXS_C"/>
</dbReference>
<evidence type="ECO:0000256" key="2">
    <source>
        <dbReference type="ARBA" id="ARBA00009665"/>
    </source>
</evidence>
<keyword evidence="3" id="KW-0813">Transport</keyword>
<feature type="transmembrane region" description="Helical" evidence="11">
    <location>
        <begin position="510"/>
        <end position="531"/>
    </location>
</feature>
<dbReference type="GO" id="GO:0016036">
    <property type="term" value="P:cellular response to phosphate starvation"/>
    <property type="evidence" value="ECO:0007669"/>
    <property type="project" value="TreeGrafter"/>
</dbReference>
<dbReference type="PANTHER" id="PTHR10783:SF124">
    <property type="entry name" value="PHOSPHATE TRANSPORTER PHO1 HOMOLOG 9"/>
    <property type="match status" value="1"/>
</dbReference>
<evidence type="ECO:0000256" key="3">
    <source>
        <dbReference type="ARBA" id="ARBA00022448"/>
    </source>
</evidence>
<keyword evidence="6 11" id="KW-0812">Transmembrane</keyword>
<dbReference type="GO" id="GO:0000822">
    <property type="term" value="F:inositol hexakisphosphate binding"/>
    <property type="evidence" value="ECO:0007669"/>
    <property type="project" value="TreeGrafter"/>
</dbReference>
<protein>
    <submittedName>
        <fullName evidence="14">Uncharacterized protein</fullName>
    </submittedName>
</protein>
<feature type="transmembrane region" description="Helical" evidence="11">
    <location>
        <begin position="1270"/>
        <end position="1289"/>
    </location>
</feature>
<evidence type="ECO:0000256" key="5">
    <source>
        <dbReference type="ARBA" id="ARBA00022592"/>
    </source>
</evidence>
<dbReference type="Proteomes" id="UP000655225">
    <property type="component" value="Unassembled WGS sequence"/>
</dbReference>
<evidence type="ECO:0000256" key="1">
    <source>
        <dbReference type="ARBA" id="ARBA00004651"/>
    </source>
</evidence>
<evidence type="ECO:0000256" key="7">
    <source>
        <dbReference type="ARBA" id="ARBA00022989"/>
    </source>
</evidence>
<sequence length="1587" mass="183874">MKFGKEFVSQMVPEWQEAYMNYINLKTVLKDILRFKQRNKSLQLEAMSNRRASLYRAFSGLTRRDSNLRGSPKKADEEEVILVNAVQKEGSEGYYETMFLMSSEEGGEYELVFFRRLDDELNKALKFYKAKVEEVINEADELSRQMNALIAFRIKVENPAVGFQEAAPTHRAASVVASSPASVPTRFNNRAPGRAHIDAIQEFEMMNSEGRSEDGDTGVSEGKISYQRNIGGDKMNIGGSNAAPLEVLNHVKINIIPETPLTTLKGILMSSKSDLPFSKDELKKAEERMKQAFIEFYQKLRLLKSYGFLNLLAFSKIMKKYDKITARSASKVYIKMVDNSHLGSSDELTRLMERVETTFIKYFSNGNRRKGMNTLRPKSKRERHRITFFLGLFSGCSVALIVAIIVLIQARNILQSEGRGRYMESMFPLYSLFGFIVLHMLMYSANLYFWRRYRVNYPFIFGFKQGTALGYREVFLLSTGLAVLALASVLSNLEMEIDPRTESFRALTELVPLGLVTVLLLITFCPFNIIYRSNRFFLLQCALHCICAPLYKVTLPDFFLADELTSQVQAFRSLEFYICYYGWGDLKRRTNKCKDSSVFDTFYFIVAVIPYWVRFLQCFRRLVEEKDAMQGFNGLKYFSTITAVVMRTGYDLKRGMTWKIMAGVSSVIATIANTYWDLVIDWGLLEWNSKNPWLRDKLLVPNKGVYFVAMVLNVLLRFAWMQSVLGIREVAFFHRTAVTAIVACLEILRRGIWNFFRLENEHLNNVGKYRAFKLVPLPFNYDEDKDRKKMHRNWSKTNKKMKFGKEFSSQMVPEWKEAYMDYGFLKTLLKEIQGFKLRNKPPATPRSLFTQQLTRYRAFSGLIVNLKGRDIENPVTPLKPVYREGPDGRYESQFLMAADEGGEYELVYFSKLDDEFNKVHKFYMAKVEEVMNEAALLNKQMDALIAFRIKVENPPGWFDRAAEITRLASDVSASAAVVTASSPASARTSRRILMDVIHESEISNAEKSEDSLEDTDVNETKPINISVREEKLNHIKGTRPAPLEVLNHVKMNNTLETPRSTIKALLKISNDKELHFRKEDLRKVEEKLKCVFSVFYHKLRLLKSYSFLNLLAFSKIMKKYDKITSRNASKPYLKMVDNSYIGCSDEVIRLMDRVETTFIQHFSNSNRRKGIGILRPKAKREKHRVTFSLGIFTGGTIALIVALVLIIHVRNILDKQGGTQYMETMFPLYSLFGFIVLHILMYAANIYFWRRYRVNYPFIFGFKEGTELGYREVFLLSSVLAVLALASVLSNLNMEMDPKTKDYKEFTELLPLGLVGLVLVITFCPFNIIYRSSRFFLLQCAFHCLCAPFYKVTLPDFFLADQLTSQVQAIRCLEFYFCYYGWGDYKRRENTCKTSIYNTFYFIVAVIPYLSRFLQCLRRLFEEKDAMQGYNGMKYFSTIVAVSMMTAYNLQRKELVWRVLAGITSAIAAAYGIYWDIVVDWGLLHRNSKNRWLRDKLILPHKSVYFGAMILNILLRFAWLQTVLNFRVPFLHRQVMIAIVASLEIIRRGVWNFFRLENEHLNNVGNYRAFKSVPLPFNYDEDEDKDE</sequence>
<dbReference type="GO" id="GO:0005886">
    <property type="term" value="C:plasma membrane"/>
    <property type="evidence" value="ECO:0007669"/>
    <property type="project" value="UniProtKB-SubCell"/>
</dbReference>
<dbReference type="PANTHER" id="PTHR10783">
    <property type="entry name" value="XENOTROPIC AND POLYTROPIC RETROVIRUS RECEPTOR 1-RELATED"/>
    <property type="match status" value="1"/>
</dbReference>
<organism evidence="14 15">
    <name type="scientific">Tetracentron sinense</name>
    <name type="common">Spur-leaf</name>
    <dbReference type="NCBI Taxonomy" id="13715"/>
    <lineage>
        <taxon>Eukaryota</taxon>
        <taxon>Viridiplantae</taxon>
        <taxon>Streptophyta</taxon>
        <taxon>Embryophyta</taxon>
        <taxon>Tracheophyta</taxon>
        <taxon>Spermatophyta</taxon>
        <taxon>Magnoliopsida</taxon>
        <taxon>Trochodendrales</taxon>
        <taxon>Trochodendraceae</taxon>
        <taxon>Tetracentron</taxon>
    </lineage>
</organism>
<dbReference type="Pfam" id="PF03124">
    <property type="entry name" value="EXS"/>
    <property type="match status" value="2"/>
</dbReference>
<feature type="domain" description="SPX" evidence="13">
    <location>
        <begin position="1"/>
        <end position="335"/>
    </location>
</feature>
<evidence type="ECO:0000256" key="4">
    <source>
        <dbReference type="ARBA" id="ARBA00022475"/>
    </source>
</evidence>
<feature type="transmembrane region" description="Helical" evidence="11">
    <location>
        <begin position="1395"/>
        <end position="1414"/>
    </location>
</feature>
<feature type="transmembrane region" description="Helical" evidence="11">
    <location>
        <begin position="429"/>
        <end position="450"/>
    </location>
</feature>
<feature type="domain" description="EXS" evidence="12">
    <location>
        <begin position="1392"/>
        <end position="1587"/>
    </location>
</feature>
<feature type="domain" description="SPX" evidence="13">
    <location>
        <begin position="801"/>
        <end position="1134"/>
    </location>
</feature>
<keyword evidence="5" id="KW-0592">Phosphate transport</keyword>
<feature type="transmembrane region" description="Helical" evidence="11">
    <location>
        <begin position="1228"/>
        <end position="1249"/>
    </location>
</feature>
<feature type="transmembrane region" description="Helical" evidence="11">
    <location>
        <begin position="1185"/>
        <end position="1208"/>
    </location>
</feature>
<feature type="transmembrane region" description="Helical" evidence="11">
    <location>
        <begin position="386"/>
        <end position="409"/>
    </location>
</feature>
<feature type="transmembrane region" description="Helical" evidence="11">
    <location>
        <begin position="634"/>
        <end position="650"/>
    </location>
</feature>
<feature type="transmembrane region" description="Helical" evidence="11">
    <location>
        <begin position="597"/>
        <end position="614"/>
    </location>
</feature>
<evidence type="ECO:0000259" key="12">
    <source>
        <dbReference type="PROSITE" id="PS51380"/>
    </source>
</evidence>
<dbReference type="OrthoDB" id="9970435at2759"/>
<evidence type="ECO:0000256" key="11">
    <source>
        <dbReference type="SAM" id="Phobius"/>
    </source>
</evidence>
<dbReference type="EMBL" id="JABCRI010000606">
    <property type="protein sequence ID" value="KAF8369670.1"/>
    <property type="molecule type" value="Genomic_DNA"/>
</dbReference>
<feature type="transmembrane region" description="Helical" evidence="11">
    <location>
        <begin position="662"/>
        <end position="685"/>
    </location>
</feature>
<proteinExistence type="inferred from homology"/>
<gene>
    <name evidence="14" type="ORF">HHK36_032309</name>
</gene>
<keyword evidence="8 11" id="KW-0472">Membrane</keyword>
<reference evidence="14 15" key="1">
    <citation type="submission" date="2020-04" db="EMBL/GenBank/DDBJ databases">
        <title>Plant Genome Project.</title>
        <authorList>
            <person name="Zhang R.-G."/>
        </authorList>
    </citation>
    <scope>NUCLEOTIDE SEQUENCE [LARGE SCALE GENOMIC DNA]</scope>
    <source>
        <strain evidence="14">YNK0</strain>
        <tissue evidence="14">Leaf</tissue>
    </source>
</reference>
<feature type="domain" description="EXS" evidence="12">
    <location>
        <begin position="594"/>
        <end position="789"/>
    </location>
</feature>
<keyword evidence="7 11" id="KW-1133">Transmembrane helix</keyword>
<feature type="transmembrane region" description="Helical" evidence="11">
    <location>
        <begin position="1457"/>
        <end position="1483"/>
    </location>
</feature>
<evidence type="ECO:0000259" key="13">
    <source>
        <dbReference type="PROSITE" id="PS51382"/>
    </source>
</evidence>
<keyword evidence="4" id="KW-1003">Cell membrane</keyword>
<evidence type="ECO:0000313" key="14">
    <source>
        <dbReference type="EMBL" id="KAF8369670.1"/>
    </source>
</evidence>
<comment type="subcellular location">
    <subcellularLocation>
        <location evidence="1">Cell membrane</location>
        <topology evidence="1">Multi-pass membrane protein</topology>
    </subcellularLocation>
</comment>
<dbReference type="PROSITE" id="PS51382">
    <property type="entry name" value="SPX"/>
    <property type="match status" value="2"/>
</dbReference>
<evidence type="ECO:0000256" key="10">
    <source>
        <dbReference type="SAM" id="Coils"/>
    </source>
</evidence>
<dbReference type="GO" id="GO:0006817">
    <property type="term" value="P:phosphate ion transport"/>
    <property type="evidence" value="ECO:0007669"/>
    <property type="project" value="UniProtKB-KW"/>
</dbReference>
<evidence type="ECO:0000313" key="15">
    <source>
        <dbReference type="Proteomes" id="UP000655225"/>
    </source>
</evidence>
<evidence type="ECO:0000256" key="8">
    <source>
        <dbReference type="ARBA" id="ARBA00023136"/>
    </source>
</evidence>
<feature type="transmembrane region" description="Helical" evidence="11">
    <location>
        <begin position="1435"/>
        <end position="1451"/>
    </location>
</feature>
<comment type="caution">
    <text evidence="14">The sequence shown here is derived from an EMBL/GenBank/DDBJ whole genome shotgun (WGS) entry which is preliminary data.</text>
</comment>
<name>A0A834Y5R2_TETSI</name>
<keyword evidence="15" id="KW-1185">Reference proteome</keyword>